<feature type="region of interest" description="Disordered" evidence="5">
    <location>
        <begin position="143"/>
        <end position="186"/>
    </location>
</feature>
<feature type="domain" description="IBR" evidence="6">
    <location>
        <begin position="211"/>
        <end position="339"/>
    </location>
</feature>
<feature type="compositionally biased region" description="Low complexity" evidence="5">
    <location>
        <begin position="147"/>
        <end position="175"/>
    </location>
</feature>
<evidence type="ECO:0000256" key="2">
    <source>
        <dbReference type="ARBA" id="ARBA00022771"/>
    </source>
</evidence>
<name>A0A835W210_CHLIN</name>
<dbReference type="GO" id="GO:0005886">
    <property type="term" value="C:plasma membrane"/>
    <property type="evidence" value="ECO:0007669"/>
    <property type="project" value="TreeGrafter"/>
</dbReference>
<sequence length="824" mass="84855">MAFRCGCCGRFYDLHQLAPALPSTCACLICTSCARASVEEQLRAAERRGFEPQPPSPAARDPATGGGTKAAGGGGGEATQQQQSRARLPSLHQPGDTVLYRTAEGAYVEAVVDQVDISVQPPQYGIRLPGARDLRFTEQHRLLSTQRPAPAAAGNGASSNVNGARNGRSNGAHGPLQPPPPTAAAARCPGCGVSLPGGLAALRPLGPDLVAQWEAERTAAWLRVHDVISCPHPGCGALIMRVPAATAAASAPASASASPYSSPYASPLPSQRQRQASQPPPPGGAYGPTSADLAAAARRRAAAEAAAAHRERHRYRCSACRRDFCDLCGAAPYHGSLTCALARSPECLMCGDRVEQRERLTALLPDAAAAVACNGDGGGDAGESEGSGPDGAGAQDGAVAPAVAVGPWAAAVVRRAGRGELLRALRGALDLDTAWCLERRDLERALLHYGCRTCAAPDCAAKRAAMCGRPLPCGHWCCGLRPGRHDVPEPEPGSHPHQGHPRCVECGADPITGASPAIAGTAAAAGPGRGQAAAAVAQDCCYCQEPLHSAPCIELACGRRHACHLVCANARLRAGYPGPHISFGHLYCPLCRDSDPAAGSNLQAALGPVHLDHPALALALAPQLSLREAVAGAARQRLRLDGALKADPALRPGGKYDGRPADFALERLLFYKCSKCAKPYFGGARACGAQADGEDADGDAGGGAGRGGHRADELVCGDCCAQAAGANCPKHGTAYIEWKCRHCCSMATWFCFGSTHMCNKCHSDPFNLRGLGRDRDGGPSGPGPGAGSAAECRDPRCSLRARGIPHPPPGQEACLGCGMCRAGL</sequence>
<feature type="compositionally biased region" description="Gly residues" evidence="5">
    <location>
        <begin position="64"/>
        <end position="77"/>
    </location>
</feature>
<organism evidence="7 8">
    <name type="scientific">Chlamydomonas incerta</name>
    <dbReference type="NCBI Taxonomy" id="51695"/>
    <lineage>
        <taxon>Eukaryota</taxon>
        <taxon>Viridiplantae</taxon>
        <taxon>Chlorophyta</taxon>
        <taxon>core chlorophytes</taxon>
        <taxon>Chlorophyceae</taxon>
        <taxon>CS clade</taxon>
        <taxon>Chlamydomonadales</taxon>
        <taxon>Chlamydomonadaceae</taxon>
        <taxon>Chlamydomonas</taxon>
    </lineage>
</organism>
<keyword evidence="4" id="KW-0862">Zinc</keyword>
<evidence type="ECO:0000256" key="3">
    <source>
        <dbReference type="ARBA" id="ARBA00022786"/>
    </source>
</evidence>
<accession>A0A835W210</accession>
<dbReference type="PANTHER" id="PTHR45943">
    <property type="entry name" value="E3 UBIQUITIN-PROTEIN LIGASE MYCBP2"/>
    <property type="match status" value="1"/>
</dbReference>
<dbReference type="SMART" id="SM00647">
    <property type="entry name" value="IBR"/>
    <property type="match status" value="1"/>
</dbReference>
<reference evidence="7" key="1">
    <citation type="journal article" date="2020" name="bioRxiv">
        <title>Comparative genomics of Chlamydomonas.</title>
        <authorList>
            <person name="Craig R.J."/>
            <person name="Hasan A.R."/>
            <person name="Ness R.W."/>
            <person name="Keightley P.D."/>
        </authorList>
    </citation>
    <scope>NUCLEOTIDE SEQUENCE</scope>
    <source>
        <strain evidence="7">SAG 7.73</strain>
    </source>
</reference>
<protein>
    <recommendedName>
        <fullName evidence="6">IBR domain-containing protein</fullName>
    </recommendedName>
</protein>
<dbReference type="EMBL" id="JAEHOC010000013">
    <property type="protein sequence ID" value="KAG2436360.1"/>
    <property type="molecule type" value="Genomic_DNA"/>
</dbReference>
<evidence type="ECO:0000256" key="5">
    <source>
        <dbReference type="SAM" id="MobiDB-lite"/>
    </source>
</evidence>
<evidence type="ECO:0000259" key="6">
    <source>
        <dbReference type="SMART" id="SM00647"/>
    </source>
</evidence>
<evidence type="ECO:0000256" key="4">
    <source>
        <dbReference type="ARBA" id="ARBA00022833"/>
    </source>
</evidence>
<evidence type="ECO:0000256" key="1">
    <source>
        <dbReference type="ARBA" id="ARBA00022723"/>
    </source>
</evidence>
<evidence type="ECO:0000313" key="8">
    <source>
        <dbReference type="Proteomes" id="UP000650467"/>
    </source>
</evidence>
<feature type="region of interest" description="Disordered" evidence="5">
    <location>
        <begin position="254"/>
        <end position="290"/>
    </location>
</feature>
<dbReference type="AlphaFoldDB" id="A0A835W210"/>
<dbReference type="GO" id="GO:0061630">
    <property type="term" value="F:ubiquitin protein ligase activity"/>
    <property type="evidence" value="ECO:0007669"/>
    <property type="project" value="TreeGrafter"/>
</dbReference>
<dbReference type="GO" id="GO:0008270">
    <property type="term" value="F:zinc ion binding"/>
    <property type="evidence" value="ECO:0007669"/>
    <property type="project" value="UniProtKB-KW"/>
</dbReference>
<evidence type="ECO:0000313" key="7">
    <source>
        <dbReference type="EMBL" id="KAG2436360.1"/>
    </source>
</evidence>
<gene>
    <name evidence="7" type="ORF">HXX76_006667</name>
</gene>
<keyword evidence="1" id="KW-0479">Metal-binding</keyword>
<comment type="caution">
    <text evidence="7">The sequence shown here is derived from an EMBL/GenBank/DDBJ whole genome shotgun (WGS) entry which is preliminary data.</text>
</comment>
<dbReference type="Proteomes" id="UP000650467">
    <property type="component" value="Unassembled WGS sequence"/>
</dbReference>
<feature type="compositionally biased region" description="Low complexity" evidence="5">
    <location>
        <begin position="254"/>
        <end position="277"/>
    </location>
</feature>
<keyword evidence="2" id="KW-0863">Zinc-finger</keyword>
<dbReference type="InterPro" id="IPR002867">
    <property type="entry name" value="IBR_dom"/>
</dbReference>
<keyword evidence="3" id="KW-0833">Ubl conjugation pathway</keyword>
<proteinExistence type="predicted"/>
<dbReference type="GO" id="GO:0005634">
    <property type="term" value="C:nucleus"/>
    <property type="evidence" value="ECO:0007669"/>
    <property type="project" value="TreeGrafter"/>
</dbReference>
<dbReference type="PANTHER" id="PTHR45943:SF2">
    <property type="entry name" value="RING-TYPE DOMAIN-CONTAINING PROTEIN"/>
    <property type="match status" value="1"/>
</dbReference>
<keyword evidence="8" id="KW-1185">Reference proteome</keyword>
<dbReference type="OrthoDB" id="6050183at2759"/>
<feature type="region of interest" description="Disordered" evidence="5">
    <location>
        <begin position="46"/>
        <end position="94"/>
    </location>
</feature>
<dbReference type="PROSITE" id="PS51257">
    <property type="entry name" value="PROKAR_LIPOPROTEIN"/>
    <property type="match status" value="1"/>
</dbReference>
<feature type="region of interest" description="Disordered" evidence="5">
    <location>
        <begin position="772"/>
        <end position="791"/>
    </location>
</feature>